<accession>A0AAD7CE27</accession>
<protein>
    <recommendedName>
        <fullName evidence="2">DUF7918 domain-containing protein</fullName>
    </recommendedName>
</protein>
<dbReference type="EMBL" id="JARKIF010000002">
    <property type="protein sequence ID" value="KAJ7646754.1"/>
    <property type="molecule type" value="Genomic_DNA"/>
</dbReference>
<dbReference type="Proteomes" id="UP001221142">
    <property type="component" value="Unassembled WGS sequence"/>
</dbReference>
<keyword evidence="4" id="KW-1185">Reference proteome</keyword>
<organism evidence="3 4">
    <name type="scientific">Roridomyces roridus</name>
    <dbReference type="NCBI Taxonomy" id="1738132"/>
    <lineage>
        <taxon>Eukaryota</taxon>
        <taxon>Fungi</taxon>
        <taxon>Dikarya</taxon>
        <taxon>Basidiomycota</taxon>
        <taxon>Agaricomycotina</taxon>
        <taxon>Agaricomycetes</taxon>
        <taxon>Agaricomycetidae</taxon>
        <taxon>Agaricales</taxon>
        <taxon>Marasmiineae</taxon>
        <taxon>Mycenaceae</taxon>
        <taxon>Roridomyces</taxon>
    </lineage>
</organism>
<evidence type="ECO:0000313" key="4">
    <source>
        <dbReference type="Proteomes" id="UP001221142"/>
    </source>
</evidence>
<evidence type="ECO:0000259" key="2">
    <source>
        <dbReference type="Pfam" id="PF25534"/>
    </source>
</evidence>
<sequence length="275" mass="30702">MLHSPDIRFSAWITIEGVETQEYSVEVSEDGETVTCWIASELGKKFAVHWSNLEYRGAIKGIIKMDGNDCGGMLTFAPTAEIRLPRTVKKEGVTQSALEFKPFQFSSLANTDDDTVLTGPSAYEHLGTIGLEIVPVVVIEDAKLPRILDPSLSILTVHERSKKVATQQITLSNSERRATPMAFSKSRITGPAFIRFQFKYGPIDVLRANGIAPVLKRKASLPREPTPEEDDTEELEKEARVLREKLNQLDEKLALKKKKPQIKRKGLKSEENVIA</sequence>
<feature type="domain" description="DUF7918" evidence="2">
    <location>
        <begin position="13"/>
        <end position="213"/>
    </location>
</feature>
<feature type="region of interest" description="Disordered" evidence="1">
    <location>
        <begin position="219"/>
        <end position="238"/>
    </location>
</feature>
<dbReference type="PANTHER" id="PTHR36223">
    <property type="entry name" value="BETA-LACTAMASE-TYPE TRANSPEPTIDASE FOLD DOMAIN CONTAINING PROTEIN"/>
    <property type="match status" value="1"/>
</dbReference>
<dbReference type="PANTHER" id="PTHR36223:SF1">
    <property type="entry name" value="TRANSCRIPTION ELONGATION FACTOR EAF N-TERMINAL DOMAIN-CONTAINING PROTEIN"/>
    <property type="match status" value="1"/>
</dbReference>
<reference evidence="3" key="1">
    <citation type="submission" date="2023-03" db="EMBL/GenBank/DDBJ databases">
        <title>Massive genome expansion in bonnet fungi (Mycena s.s.) driven by repeated elements and novel gene families across ecological guilds.</title>
        <authorList>
            <consortium name="Lawrence Berkeley National Laboratory"/>
            <person name="Harder C.B."/>
            <person name="Miyauchi S."/>
            <person name="Viragh M."/>
            <person name="Kuo A."/>
            <person name="Thoen E."/>
            <person name="Andreopoulos B."/>
            <person name="Lu D."/>
            <person name="Skrede I."/>
            <person name="Drula E."/>
            <person name="Henrissat B."/>
            <person name="Morin E."/>
            <person name="Kohler A."/>
            <person name="Barry K."/>
            <person name="LaButti K."/>
            <person name="Morin E."/>
            <person name="Salamov A."/>
            <person name="Lipzen A."/>
            <person name="Mereny Z."/>
            <person name="Hegedus B."/>
            <person name="Baldrian P."/>
            <person name="Stursova M."/>
            <person name="Weitz H."/>
            <person name="Taylor A."/>
            <person name="Grigoriev I.V."/>
            <person name="Nagy L.G."/>
            <person name="Martin F."/>
            <person name="Kauserud H."/>
        </authorList>
    </citation>
    <scope>NUCLEOTIDE SEQUENCE</scope>
    <source>
        <strain evidence="3">9284</strain>
    </source>
</reference>
<evidence type="ECO:0000256" key="1">
    <source>
        <dbReference type="SAM" id="MobiDB-lite"/>
    </source>
</evidence>
<feature type="compositionally biased region" description="Acidic residues" evidence="1">
    <location>
        <begin position="227"/>
        <end position="236"/>
    </location>
</feature>
<evidence type="ECO:0000313" key="3">
    <source>
        <dbReference type="EMBL" id="KAJ7646754.1"/>
    </source>
</evidence>
<dbReference type="Pfam" id="PF25534">
    <property type="entry name" value="DUF7918"/>
    <property type="match status" value="1"/>
</dbReference>
<dbReference type="AlphaFoldDB" id="A0AAD7CE27"/>
<gene>
    <name evidence="3" type="ORF">FB45DRAFT_891328</name>
</gene>
<comment type="caution">
    <text evidence="3">The sequence shown here is derived from an EMBL/GenBank/DDBJ whole genome shotgun (WGS) entry which is preliminary data.</text>
</comment>
<dbReference type="InterPro" id="IPR057678">
    <property type="entry name" value="DUF7918"/>
</dbReference>
<name>A0AAD7CE27_9AGAR</name>
<proteinExistence type="predicted"/>